<sequence length="166" mass="19068">MEGERHVRMPGARRGQMVLIDRIGEYVWHQNGRLRERNVIQYRSSDRNIHCRATLTCRNGHYLSNGQHNHENHRGRIKRFEFVNLCKEMAANSNMSLLNIYIAALRRFPGPPPVTFIEIRSSMNRAIRSNQPPIPASVEDAGRLILKFSALSDGHEWGNAILLGEN</sequence>
<protein>
    <recommendedName>
        <fullName evidence="3">FLYWCH-type domain-containing protein</fullName>
    </recommendedName>
</protein>
<accession>A0A8J2RFE0</accession>
<dbReference type="Gene3D" id="2.20.25.240">
    <property type="match status" value="1"/>
</dbReference>
<dbReference type="AlphaFoldDB" id="A0A8J2RFE0"/>
<reference evidence="1" key="1">
    <citation type="submission" date="2021-11" db="EMBL/GenBank/DDBJ databases">
        <authorList>
            <person name="Schell T."/>
        </authorList>
    </citation>
    <scope>NUCLEOTIDE SEQUENCE</scope>
    <source>
        <strain evidence="1">M5</strain>
    </source>
</reference>
<evidence type="ECO:0008006" key="3">
    <source>
        <dbReference type="Google" id="ProtNLM"/>
    </source>
</evidence>
<comment type="caution">
    <text evidence="1">The sequence shown here is derived from an EMBL/GenBank/DDBJ whole genome shotgun (WGS) entry which is preliminary data.</text>
</comment>
<name>A0A8J2RFE0_9CRUS</name>
<gene>
    <name evidence="1" type="ORF">DGAL_LOCUS4089</name>
</gene>
<organism evidence="1 2">
    <name type="scientific">Daphnia galeata</name>
    <dbReference type="NCBI Taxonomy" id="27404"/>
    <lineage>
        <taxon>Eukaryota</taxon>
        <taxon>Metazoa</taxon>
        <taxon>Ecdysozoa</taxon>
        <taxon>Arthropoda</taxon>
        <taxon>Crustacea</taxon>
        <taxon>Branchiopoda</taxon>
        <taxon>Diplostraca</taxon>
        <taxon>Cladocera</taxon>
        <taxon>Anomopoda</taxon>
        <taxon>Daphniidae</taxon>
        <taxon>Daphnia</taxon>
    </lineage>
</organism>
<dbReference type="Proteomes" id="UP000789390">
    <property type="component" value="Unassembled WGS sequence"/>
</dbReference>
<evidence type="ECO:0000313" key="1">
    <source>
        <dbReference type="EMBL" id="CAH0101749.1"/>
    </source>
</evidence>
<proteinExistence type="predicted"/>
<dbReference type="OrthoDB" id="6515141at2759"/>
<evidence type="ECO:0000313" key="2">
    <source>
        <dbReference type="Proteomes" id="UP000789390"/>
    </source>
</evidence>
<dbReference type="EMBL" id="CAKKLH010000066">
    <property type="protein sequence ID" value="CAH0101749.1"/>
    <property type="molecule type" value="Genomic_DNA"/>
</dbReference>
<keyword evidence="2" id="KW-1185">Reference proteome</keyword>